<dbReference type="GO" id="GO:0070403">
    <property type="term" value="F:NAD+ binding"/>
    <property type="evidence" value="ECO:0007669"/>
    <property type="project" value="InterPro"/>
</dbReference>
<dbReference type="PROSITE" id="PS50305">
    <property type="entry name" value="SIRTUIN"/>
    <property type="match status" value="1"/>
</dbReference>
<sequence>METLLLDSNTWLLVLTGAGVSAESGVPTFRGMNGLWEDQPVEQVASPEGFAKDPLRVWRFYSQRRAGAAGVSPNPGHDALVSWERHLGDRFLLATQNVDGLHSRAGSQRVVEMHGNLFKTRCSNDECQRAPFEDTTVYAAGTVPGCKDCGSLLRPHIVWFGEYLDPADLERIQNFSLRAASSGGRFVFLAAGTSGAVYPAAGMVDQVRGAGGETWLVNLDPAENSRRFEHSVQGKSGEVLPKLGRLV</sequence>
<proteinExistence type="predicted"/>
<comment type="caution">
    <text evidence="6">The sequence shown here is derived from an EMBL/GenBank/DDBJ whole genome shotgun (WGS) entry which is preliminary data.</text>
</comment>
<dbReference type="PANTHER" id="PTHR11085">
    <property type="entry name" value="NAD-DEPENDENT PROTEIN DEACYLASE SIRTUIN-5, MITOCHONDRIAL-RELATED"/>
    <property type="match status" value="1"/>
</dbReference>
<reference evidence="6 7" key="1">
    <citation type="submission" date="2019-06" db="EMBL/GenBank/DDBJ databases">
        <authorList>
            <person name="Livingstone P."/>
            <person name="Whitworth D."/>
        </authorList>
    </citation>
    <scope>NUCLEOTIDE SEQUENCE [LARGE SCALE GENOMIC DNA]</scope>
    <source>
        <strain evidence="6 7">AM401</strain>
    </source>
</reference>
<dbReference type="InterPro" id="IPR029035">
    <property type="entry name" value="DHS-like_NAD/FAD-binding_dom"/>
</dbReference>
<keyword evidence="3" id="KW-0520">NAD</keyword>
<dbReference type="PANTHER" id="PTHR11085:SF4">
    <property type="entry name" value="NAD-DEPENDENT PROTEIN DEACYLASE"/>
    <property type="match status" value="1"/>
</dbReference>
<dbReference type="InterPro" id="IPR003000">
    <property type="entry name" value="Sirtuin"/>
</dbReference>
<evidence type="ECO:0000256" key="1">
    <source>
        <dbReference type="ARBA" id="ARBA00012928"/>
    </source>
</evidence>
<evidence type="ECO:0000313" key="6">
    <source>
        <dbReference type="EMBL" id="TQF08748.1"/>
    </source>
</evidence>
<protein>
    <recommendedName>
        <fullName evidence="1">protein acetyllysine N-acetyltransferase</fullName>
        <ecNumber evidence="1">2.3.1.286</ecNumber>
    </recommendedName>
</protein>
<dbReference type="Gene3D" id="3.30.1600.10">
    <property type="entry name" value="SIR2/SIRT2 'Small Domain"/>
    <property type="match status" value="1"/>
</dbReference>
<gene>
    <name evidence="6" type="ORF">FJV41_48250</name>
</gene>
<dbReference type="GO" id="GO:0036054">
    <property type="term" value="F:protein-malonyllysine demalonylase activity"/>
    <property type="evidence" value="ECO:0007669"/>
    <property type="project" value="InterPro"/>
</dbReference>
<dbReference type="AlphaFoldDB" id="A0A540WIA9"/>
<dbReference type="InterPro" id="IPR026590">
    <property type="entry name" value="Ssirtuin_cat_dom"/>
</dbReference>
<dbReference type="EC" id="2.3.1.286" evidence="1"/>
<organism evidence="6 7">
    <name type="scientific">Myxococcus llanfairpwllgwyngyllgogerychwyrndrobwllllantysiliogogogochensis</name>
    <dbReference type="NCBI Taxonomy" id="2590453"/>
    <lineage>
        <taxon>Bacteria</taxon>
        <taxon>Pseudomonadati</taxon>
        <taxon>Myxococcota</taxon>
        <taxon>Myxococcia</taxon>
        <taxon>Myxococcales</taxon>
        <taxon>Cystobacterineae</taxon>
        <taxon>Myxococcaceae</taxon>
        <taxon>Myxococcus</taxon>
    </lineage>
</organism>
<dbReference type="Pfam" id="PF02146">
    <property type="entry name" value="SIR2"/>
    <property type="match status" value="1"/>
</dbReference>
<dbReference type="Proteomes" id="UP000315369">
    <property type="component" value="Unassembled WGS sequence"/>
</dbReference>
<evidence type="ECO:0000256" key="3">
    <source>
        <dbReference type="ARBA" id="ARBA00023027"/>
    </source>
</evidence>
<evidence type="ECO:0000259" key="5">
    <source>
        <dbReference type="PROSITE" id="PS50305"/>
    </source>
</evidence>
<dbReference type="InterPro" id="IPR050134">
    <property type="entry name" value="NAD-dep_sirtuin_deacylases"/>
</dbReference>
<dbReference type="InterPro" id="IPR027546">
    <property type="entry name" value="Sirtuin_class_III"/>
</dbReference>
<dbReference type="RefSeq" id="WP_141649360.1">
    <property type="nucleotide sequence ID" value="NZ_VIFM01000460.1"/>
</dbReference>
<accession>A0A540WIA9</accession>
<name>A0A540WIA9_9BACT</name>
<evidence type="ECO:0000256" key="4">
    <source>
        <dbReference type="PROSITE-ProRule" id="PRU00236"/>
    </source>
</evidence>
<dbReference type="CDD" id="cd01412">
    <property type="entry name" value="SIRT5_Af1_CobB"/>
    <property type="match status" value="1"/>
</dbReference>
<dbReference type="EMBL" id="VIFM01000460">
    <property type="protein sequence ID" value="TQF08748.1"/>
    <property type="molecule type" value="Genomic_DNA"/>
</dbReference>
<evidence type="ECO:0000313" key="7">
    <source>
        <dbReference type="Proteomes" id="UP000315369"/>
    </source>
</evidence>
<comment type="caution">
    <text evidence="4">Lacks conserved residue(s) required for the propagation of feature annotation.</text>
</comment>
<dbReference type="GO" id="GO:0036055">
    <property type="term" value="F:protein-succinyllysine desuccinylase activity"/>
    <property type="evidence" value="ECO:0007669"/>
    <property type="project" value="InterPro"/>
</dbReference>
<dbReference type="GO" id="GO:0017136">
    <property type="term" value="F:histone deacetylase activity, NAD-dependent"/>
    <property type="evidence" value="ECO:0007669"/>
    <property type="project" value="TreeGrafter"/>
</dbReference>
<keyword evidence="7" id="KW-1185">Reference proteome</keyword>
<keyword evidence="2" id="KW-0808">Transferase</keyword>
<dbReference type="InterPro" id="IPR026591">
    <property type="entry name" value="Sirtuin_cat_small_dom_sf"/>
</dbReference>
<dbReference type="OrthoDB" id="9800582at2"/>
<dbReference type="SUPFAM" id="SSF52467">
    <property type="entry name" value="DHS-like NAD/FAD-binding domain"/>
    <property type="match status" value="1"/>
</dbReference>
<feature type="domain" description="Deacetylase sirtuin-type" evidence="5">
    <location>
        <begin position="1"/>
        <end position="247"/>
    </location>
</feature>
<dbReference type="Gene3D" id="3.40.50.1220">
    <property type="entry name" value="TPP-binding domain"/>
    <property type="match status" value="1"/>
</dbReference>
<evidence type="ECO:0000256" key="2">
    <source>
        <dbReference type="ARBA" id="ARBA00022679"/>
    </source>
</evidence>